<reference evidence="2 3" key="1">
    <citation type="journal article" date="2015" name="Nature">
        <title>rRNA introns, odd ribosomes, and small enigmatic genomes across a large radiation of phyla.</title>
        <authorList>
            <person name="Brown C.T."/>
            <person name="Hug L.A."/>
            <person name="Thomas B.C."/>
            <person name="Sharon I."/>
            <person name="Castelle C.J."/>
            <person name="Singh A."/>
            <person name="Wilkins M.J."/>
            <person name="Williams K.H."/>
            <person name="Banfield J.F."/>
        </authorList>
    </citation>
    <scope>NUCLEOTIDE SEQUENCE [LARGE SCALE GENOMIC DNA]</scope>
</reference>
<evidence type="ECO:0000313" key="2">
    <source>
        <dbReference type="EMBL" id="KKU06462.1"/>
    </source>
</evidence>
<dbReference type="AlphaFoldDB" id="A0A0G1MED3"/>
<accession>A0A0G1MED3</accession>
<name>A0A0G1MED3_9BACT</name>
<evidence type="ECO:0000259" key="1">
    <source>
        <dbReference type="Pfam" id="PF18903"/>
    </source>
</evidence>
<dbReference type="Proteomes" id="UP000033999">
    <property type="component" value="Unassembled WGS sequence"/>
</dbReference>
<protein>
    <recommendedName>
        <fullName evidence="1">DUF5659 domain-containing protein</fullName>
    </recommendedName>
</protein>
<feature type="domain" description="DUF5659" evidence="1">
    <location>
        <begin position="11"/>
        <end position="78"/>
    </location>
</feature>
<proteinExistence type="predicted"/>
<dbReference type="InterPro" id="IPR043718">
    <property type="entry name" value="DUF5659"/>
</dbReference>
<dbReference type="Pfam" id="PF18903">
    <property type="entry name" value="DUF5659"/>
    <property type="match status" value="1"/>
</dbReference>
<dbReference type="EMBL" id="LCKX01000032">
    <property type="protein sequence ID" value="KKU06462.1"/>
    <property type="molecule type" value="Genomic_DNA"/>
</dbReference>
<organism evidence="2 3">
    <name type="scientific">Candidatus Magasanikbacteria bacterium GW2011_GWA2_45_39</name>
    <dbReference type="NCBI Taxonomy" id="1619041"/>
    <lineage>
        <taxon>Bacteria</taxon>
        <taxon>Candidatus Magasanikiibacteriota</taxon>
    </lineage>
</organism>
<sequence>MVAFLFANFADMALVAVLLLFIPDSLEVVDRGNPHKVLFCFGKSTDLDSLVKRYWSRELQVEPQAFFNELKQVKVRIYAEN</sequence>
<comment type="caution">
    <text evidence="2">The sequence shown here is derived from an EMBL/GenBank/DDBJ whole genome shotgun (WGS) entry which is preliminary data.</text>
</comment>
<evidence type="ECO:0000313" key="3">
    <source>
        <dbReference type="Proteomes" id="UP000033999"/>
    </source>
</evidence>
<gene>
    <name evidence="2" type="ORF">UX10_C0032G0013</name>
</gene>